<keyword evidence="2" id="KW-0812">Transmembrane</keyword>
<organism evidence="3 4">
    <name type="scientific">Dichanthelium oligosanthes</name>
    <dbReference type="NCBI Taxonomy" id="888268"/>
    <lineage>
        <taxon>Eukaryota</taxon>
        <taxon>Viridiplantae</taxon>
        <taxon>Streptophyta</taxon>
        <taxon>Embryophyta</taxon>
        <taxon>Tracheophyta</taxon>
        <taxon>Spermatophyta</taxon>
        <taxon>Magnoliopsida</taxon>
        <taxon>Liliopsida</taxon>
        <taxon>Poales</taxon>
        <taxon>Poaceae</taxon>
        <taxon>PACMAD clade</taxon>
        <taxon>Panicoideae</taxon>
        <taxon>Panicodae</taxon>
        <taxon>Paniceae</taxon>
        <taxon>Dichantheliinae</taxon>
        <taxon>Dichanthelium</taxon>
    </lineage>
</organism>
<name>A0A1E5VLP1_9POAL</name>
<accession>A0A1E5VLP1</accession>
<dbReference type="AlphaFoldDB" id="A0A1E5VLP1"/>
<evidence type="ECO:0000256" key="2">
    <source>
        <dbReference type="SAM" id="Phobius"/>
    </source>
</evidence>
<keyword evidence="2" id="KW-1133">Transmembrane helix</keyword>
<evidence type="ECO:0000313" key="3">
    <source>
        <dbReference type="EMBL" id="OEL26050.1"/>
    </source>
</evidence>
<evidence type="ECO:0000256" key="1">
    <source>
        <dbReference type="SAM" id="MobiDB-lite"/>
    </source>
</evidence>
<keyword evidence="4" id="KW-1185">Reference proteome</keyword>
<gene>
    <name evidence="3" type="ORF">BAE44_0012931</name>
</gene>
<feature type="transmembrane region" description="Helical" evidence="2">
    <location>
        <begin position="6"/>
        <end position="30"/>
    </location>
</feature>
<dbReference type="Proteomes" id="UP000095767">
    <property type="component" value="Unassembled WGS sequence"/>
</dbReference>
<protein>
    <submittedName>
        <fullName evidence="3">Uncharacterized protein</fullName>
    </submittedName>
</protein>
<evidence type="ECO:0000313" key="4">
    <source>
        <dbReference type="Proteomes" id="UP000095767"/>
    </source>
</evidence>
<proteinExistence type="predicted"/>
<reference evidence="3 4" key="1">
    <citation type="submission" date="2016-09" db="EMBL/GenBank/DDBJ databases">
        <title>The draft genome of Dichanthelium oligosanthes: A C3 panicoid grass species.</title>
        <authorList>
            <person name="Studer A.J."/>
            <person name="Schnable J.C."/>
            <person name="Brutnell T.P."/>
        </authorList>
    </citation>
    <scope>NUCLEOTIDE SEQUENCE [LARGE SCALE GENOMIC DNA]</scope>
    <source>
        <strain evidence="4">cv. Kellogg 1175</strain>
        <tissue evidence="3">Leaf</tissue>
    </source>
</reference>
<dbReference type="EMBL" id="LWDX02035619">
    <property type="protein sequence ID" value="OEL26050.1"/>
    <property type="molecule type" value="Genomic_DNA"/>
</dbReference>
<sequence>MEKGEASSAAAAVLLEQVALAVVPMLVLLARRRSRRAAPRWEEVRRLARPPPSSASSRRKTKTTCAGGVAAAVGGARLKEALDASINNNGSSYSSQKNITLFDSGYLAQLTFSDQEFNSSASNTPECIVDADLNPQTVIGADSEQFDKRVSKLMNQAR</sequence>
<feature type="region of interest" description="Disordered" evidence="1">
    <location>
        <begin position="43"/>
        <end position="62"/>
    </location>
</feature>
<comment type="caution">
    <text evidence="3">The sequence shown here is derived from an EMBL/GenBank/DDBJ whole genome shotgun (WGS) entry which is preliminary data.</text>
</comment>
<keyword evidence="2" id="KW-0472">Membrane</keyword>